<dbReference type="EMBL" id="MEIA01000129">
    <property type="protein sequence ID" value="OJF13885.1"/>
    <property type="molecule type" value="Genomic_DNA"/>
</dbReference>
<evidence type="ECO:0000313" key="2">
    <source>
        <dbReference type="Proteomes" id="UP000182486"/>
    </source>
</evidence>
<name>A0A1K0FM11_9ACTN</name>
<evidence type="ECO:0000313" key="1">
    <source>
        <dbReference type="EMBL" id="OJF13885.1"/>
    </source>
</evidence>
<dbReference type="Pfam" id="PF10824">
    <property type="entry name" value="T7SS_ESX_EspC"/>
    <property type="match status" value="1"/>
</dbReference>
<dbReference type="InterPro" id="IPR022536">
    <property type="entry name" value="EspC"/>
</dbReference>
<dbReference type="GO" id="GO:0009306">
    <property type="term" value="P:protein secretion"/>
    <property type="evidence" value="ECO:0007669"/>
    <property type="project" value="InterPro"/>
</dbReference>
<accession>A0A1K0FM11</accession>
<gene>
    <name evidence="1" type="ORF">BG844_12805</name>
</gene>
<sequence length="98" mass="10509">MEQLAEDLEAAADGLTTVDRSLSAYAASPGSFGADEAGVPGRLGRQLHDHWRAVLGARSREAADASKRLLDIAADVRITAQTYGETDDETARRIRRGI</sequence>
<keyword evidence="2" id="KW-1185">Reference proteome</keyword>
<proteinExistence type="predicted"/>
<reference evidence="1 2" key="1">
    <citation type="submission" date="2016-09" db="EMBL/GenBank/DDBJ databases">
        <title>Couchioplanes caeruleus draft genome sequence.</title>
        <authorList>
            <person name="Sheehan J."/>
            <person name="Caffrey P."/>
        </authorList>
    </citation>
    <scope>NUCLEOTIDE SEQUENCE [LARGE SCALE GENOMIC DNA]</scope>
    <source>
        <strain evidence="1 2">DSM 43634</strain>
    </source>
</reference>
<dbReference type="RefSeq" id="WP_071805469.1">
    <property type="nucleotide sequence ID" value="NZ_MEIA01000129.1"/>
</dbReference>
<comment type="caution">
    <text evidence="1">The sequence shown here is derived from an EMBL/GenBank/DDBJ whole genome shotgun (WGS) entry which is preliminary data.</text>
</comment>
<dbReference type="AlphaFoldDB" id="A0A1K0FM11"/>
<organism evidence="1 2">
    <name type="scientific">Couchioplanes caeruleus subsp. caeruleus</name>
    <dbReference type="NCBI Taxonomy" id="56427"/>
    <lineage>
        <taxon>Bacteria</taxon>
        <taxon>Bacillati</taxon>
        <taxon>Actinomycetota</taxon>
        <taxon>Actinomycetes</taxon>
        <taxon>Micromonosporales</taxon>
        <taxon>Micromonosporaceae</taxon>
        <taxon>Couchioplanes</taxon>
    </lineage>
</organism>
<protein>
    <recommendedName>
        <fullName evidence="3">Excreted virulence factor EspC (Type VII ESX diderm)</fullName>
    </recommendedName>
</protein>
<dbReference type="Proteomes" id="UP000182486">
    <property type="component" value="Unassembled WGS sequence"/>
</dbReference>
<evidence type="ECO:0008006" key="3">
    <source>
        <dbReference type="Google" id="ProtNLM"/>
    </source>
</evidence>